<dbReference type="PANTHER" id="PTHR30563:SF0">
    <property type="entry name" value="DNA RECOMBINATION PROTEIN RMUC"/>
    <property type="match status" value="1"/>
</dbReference>
<evidence type="ECO:0000256" key="3">
    <source>
        <dbReference type="ARBA" id="ARBA00023054"/>
    </source>
</evidence>
<dbReference type="EMBL" id="JADINF010000172">
    <property type="protein sequence ID" value="MBO8424713.1"/>
    <property type="molecule type" value="Genomic_DNA"/>
</dbReference>
<gene>
    <name evidence="7" type="primary">rmuC</name>
    <name evidence="7" type="ORF">IAB16_06810</name>
</gene>
<evidence type="ECO:0000256" key="5">
    <source>
        <dbReference type="SAM" id="MobiDB-lite"/>
    </source>
</evidence>
<dbReference type="GO" id="GO:0006310">
    <property type="term" value="P:DNA recombination"/>
    <property type="evidence" value="ECO:0007669"/>
    <property type="project" value="UniProtKB-KW"/>
</dbReference>
<proteinExistence type="inferred from homology"/>
<organism evidence="7 8">
    <name type="scientific">Candidatus Stercoripulliclostridium pullicola</name>
    <dbReference type="NCBI Taxonomy" id="2840953"/>
    <lineage>
        <taxon>Bacteria</taxon>
        <taxon>Bacillati</taxon>
        <taxon>Bacillota</taxon>
        <taxon>Clostridia</taxon>
        <taxon>Eubacteriales</taxon>
        <taxon>Candidatus Stercoripulliclostridium</taxon>
    </lineage>
</organism>
<protein>
    <submittedName>
        <fullName evidence="7">DNA recombination protein RmuC</fullName>
    </submittedName>
</protein>
<comment type="function">
    <text evidence="1">Involved in DNA recombination.</text>
</comment>
<dbReference type="Proteomes" id="UP000727857">
    <property type="component" value="Unassembled WGS sequence"/>
</dbReference>
<dbReference type="Pfam" id="PF02646">
    <property type="entry name" value="RmuC"/>
    <property type="match status" value="1"/>
</dbReference>
<keyword evidence="6" id="KW-0472">Membrane</keyword>
<comment type="similarity">
    <text evidence="2">Belongs to the RmuC family.</text>
</comment>
<evidence type="ECO:0000256" key="4">
    <source>
        <dbReference type="ARBA" id="ARBA00023172"/>
    </source>
</evidence>
<feature type="transmembrane region" description="Helical" evidence="6">
    <location>
        <begin position="6"/>
        <end position="27"/>
    </location>
</feature>
<keyword evidence="6" id="KW-0812">Transmembrane</keyword>
<dbReference type="SUPFAM" id="SSF58113">
    <property type="entry name" value="Apolipoprotein A-I"/>
    <property type="match status" value="1"/>
</dbReference>
<evidence type="ECO:0000256" key="1">
    <source>
        <dbReference type="ARBA" id="ARBA00003416"/>
    </source>
</evidence>
<keyword evidence="6" id="KW-1133">Transmembrane helix</keyword>
<reference evidence="7" key="2">
    <citation type="journal article" date="2021" name="PeerJ">
        <title>Extensive microbial diversity within the chicken gut microbiome revealed by metagenomics and culture.</title>
        <authorList>
            <person name="Gilroy R."/>
            <person name="Ravi A."/>
            <person name="Getino M."/>
            <person name="Pursley I."/>
            <person name="Horton D.L."/>
            <person name="Alikhan N.F."/>
            <person name="Baker D."/>
            <person name="Gharbi K."/>
            <person name="Hall N."/>
            <person name="Watson M."/>
            <person name="Adriaenssens E.M."/>
            <person name="Foster-Nyarko E."/>
            <person name="Jarju S."/>
            <person name="Secka A."/>
            <person name="Antonio M."/>
            <person name="Oren A."/>
            <person name="Chaudhuri R.R."/>
            <person name="La Ragione R."/>
            <person name="Hildebrand F."/>
            <person name="Pallen M.J."/>
        </authorList>
    </citation>
    <scope>NUCLEOTIDE SEQUENCE</scope>
    <source>
        <strain evidence="7">517</strain>
    </source>
</reference>
<dbReference type="InterPro" id="IPR003798">
    <property type="entry name" value="DNA_recombination_RmuC"/>
</dbReference>
<evidence type="ECO:0000313" key="8">
    <source>
        <dbReference type="Proteomes" id="UP000727857"/>
    </source>
</evidence>
<dbReference type="PANTHER" id="PTHR30563">
    <property type="entry name" value="DNA RECOMBINATION PROTEIN RMUC"/>
    <property type="match status" value="1"/>
</dbReference>
<dbReference type="AlphaFoldDB" id="A0A940DJ78"/>
<evidence type="ECO:0000256" key="6">
    <source>
        <dbReference type="SAM" id="Phobius"/>
    </source>
</evidence>
<dbReference type="Gene3D" id="1.20.120.20">
    <property type="entry name" value="Apolipoprotein"/>
    <property type="match status" value="1"/>
</dbReference>
<feature type="region of interest" description="Disordered" evidence="5">
    <location>
        <begin position="408"/>
        <end position="427"/>
    </location>
</feature>
<comment type="caution">
    <text evidence="7">The sequence shown here is derived from an EMBL/GenBank/DDBJ whole genome shotgun (WGS) entry which is preliminary data.</text>
</comment>
<keyword evidence="3" id="KW-0175">Coiled coil</keyword>
<sequence length="427" mass="47375">MEYFEYVVIALVAVFIAAVAILTVAVIKLGRSKGGGDVKSVENRLTAEAGAIKATVTAANEATAKALQAGMTATNEQVIERVKEMARVNEQRIGEMKVQLGTSLKEMKEELERSLTRVREDNARQLESIRGTVDEKLTKTLEEKLTLSFKNVSDSLDKLYKNLGELKSLDTGISDLNKMLNGVKTRGNWGEMSLEALLQEILIPQQYEKQSRMGRRVKEAVDFAIILPGAKDDRVYLPIDSKFPAEDFLRMADALIEGKTEEYKLSRDALARAVKSQAISIKNKYIAPPATTDFAIMYLPVESLYAEVLRIDGLMESLQRDYRVVVAGPTNIAALLNSLRMGFRTLQVQKNSVEVFKILVGFRKDFETFLTEINRARTQMETVQNTLDKAAQRTDIIKKKLAKTEGIESDFDDGTGSGAPAGLPPLI</sequence>
<accession>A0A940DJ78</accession>
<reference evidence="7" key="1">
    <citation type="submission" date="2020-10" db="EMBL/GenBank/DDBJ databases">
        <authorList>
            <person name="Gilroy R."/>
        </authorList>
    </citation>
    <scope>NUCLEOTIDE SEQUENCE</scope>
    <source>
        <strain evidence="7">517</strain>
    </source>
</reference>
<evidence type="ECO:0000313" key="7">
    <source>
        <dbReference type="EMBL" id="MBO8424713.1"/>
    </source>
</evidence>
<evidence type="ECO:0000256" key="2">
    <source>
        <dbReference type="ARBA" id="ARBA00009840"/>
    </source>
</evidence>
<keyword evidence="4" id="KW-0233">DNA recombination</keyword>
<name>A0A940DJ78_9FIRM</name>